<dbReference type="Pfam" id="PF10324">
    <property type="entry name" value="7TM_GPCR_Srw"/>
    <property type="match status" value="1"/>
</dbReference>
<dbReference type="EnsemblMetazoa" id="CJA09158b.1">
    <property type="protein sequence ID" value="CJA09158b.1"/>
    <property type="gene ID" value="WBGene00128362"/>
</dbReference>
<dbReference type="Proteomes" id="UP000005237">
    <property type="component" value="Unassembled WGS sequence"/>
</dbReference>
<proteinExistence type="predicted"/>
<evidence type="ECO:0000313" key="3">
    <source>
        <dbReference type="Proteomes" id="UP000005237"/>
    </source>
</evidence>
<keyword evidence="1" id="KW-0812">Transmembrane</keyword>
<feature type="transmembrane region" description="Helical" evidence="1">
    <location>
        <begin position="144"/>
        <end position="171"/>
    </location>
</feature>
<dbReference type="InterPro" id="IPR019427">
    <property type="entry name" value="7TM_GPCR_serpentine_rcpt_Srw"/>
</dbReference>
<dbReference type="GO" id="GO:0008528">
    <property type="term" value="F:G protein-coupled peptide receptor activity"/>
    <property type="evidence" value="ECO:0007669"/>
    <property type="project" value="InterPro"/>
</dbReference>
<keyword evidence="1" id="KW-0472">Membrane</keyword>
<dbReference type="SUPFAM" id="SSF81321">
    <property type="entry name" value="Family A G protein-coupled receptor-like"/>
    <property type="match status" value="1"/>
</dbReference>
<accession>A0A8R1DR36</accession>
<feature type="transmembrane region" description="Helical" evidence="1">
    <location>
        <begin position="107"/>
        <end position="124"/>
    </location>
</feature>
<keyword evidence="3" id="KW-1185">Reference proteome</keyword>
<feature type="transmembrane region" description="Helical" evidence="1">
    <location>
        <begin position="69"/>
        <end position="86"/>
    </location>
</feature>
<name>A0A8R1DR36_CAEJA</name>
<sequence>MRTRNSAHLFACHHANTVIFEETQTDRCEPYQDTNITYADQYALSVYPEQFNLADITDFIGNTTVDVQAVLYVILTIILIISLKKAKKQKATVNKSEAAKKDNTTKMVLAMLLVFLTTKAWGYVTEFLYSSLPDNRIKNYIDIYLNNVSVLLAIVHSSTHFFICFFISSVYRSVVEGEWEKRTKKDSPLFQRVNPSTS</sequence>
<evidence type="ECO:0000313" key="2">
    <source>
        <dbReference type="EnsemblMetazoa" id="CJA09158b.1"/>
    </source>
</evidence>
<evidence type="ECO:0000256" key="1">
    <source>
        <dbReference type="SAM" id="Phobius"/>
    </source>
</evidence>
<keyword evidence="1" id="KW-1133">Transmembrane helix</keyword>
<reference evidence="2" key="2">
    <citation type="submission" date="2022-06" db="UniProtKB">
        <authorList>
            <consortium name="EnsemblMetazoa"/>
        </authorList>
    </citation>
    <scope>IDENTIFICATION</scope>
    <source>
        <strain evidence="2">DF5081</strain>
    </source>
</reference>
<protein>
    <recommendedName>
        <fullName evidence="4">G_PROTEIN_RECEP_F1_2 domain-containing protein</fullName>
    </recommendedName>
</protein>
<dbReference type="AlphaFoldDB" id="A0A8R1DR36"/>
<organism evidence="2 3">
    <name type="scientific">Caenorhabditis japonica</name>
    <dbReference type="NCBI Taxonomy" id="281687"/>
    <lineage>
        <taxon>Eukaryota</taxon>
        <taxon>Metazoa</taxon>
        <taxon>Ecdysozoa</taxon>
        <taxon>Nematoda</taxon>
        <taxon>Chromadorea</taxon>
        <taxon>Rhabditida</taxon>
        <taxon>Rhabditina</taxon>
        <taxon>Rhabditomorpha</taxon>
        <taxon>Rhabditoidea</taxon>
        <taxon>Rhabditidae</taxon>
        <taxon>Peloderinae</taxon>
        <taxon>Caenorhabditis</taxon>
    </lineage>
</organism>
<evidence type="ECO:0008006" key="4">
    <source>
        <dbReference type="Google" id="ProtNLM"/>
    </source>
</evidence>
<reference evidence="3" key="1">
    <citation type="submission" date="2010-08" db="EMBL/GenBank/DDBJ databases">
        <authorList>
            <consortium name="Caenorhabditis japonica Sequencing Consortium"/>
            <person name="Wilson R.K."/>
        </authorList>
    </citation>
    <scope>NUCLEOTIDE SEQUENCE [LARGE SCALE GENOMIC DNA]</scope>
    <source>
        <strain evidence="3">DF5081</strain>
    </source>
</reference>
<dbReference type="PANTHER" id="PTHR46846">
    <property type="entry name" value="SERPENTINE RECEPTOR, CLASS W-RELATED"/>
    <property type="match status" value="1"/>
</dbReference>
<dbReference type="Gene3D" id="1.20.1070.10">
    <property type="entry name" value="Rhodopsin 7-helix transmembrane proteins"/>
    <property type="match status" value="1"/>
</dbReference>